<proteinExistence type="predicted"/>
<feature type="compositionally biased region" description="Pro residues" evidence="1">
    <location>
        <begin position="42"/>
        <end position="63"/>
    </location>
</feature>
<keyword evidence="3" id="KW-1185">Reference proteome</keyword>
<gene>
    <name evidence="2" type="ORF">AXG93_2958s1130</name>
</gene>
<dbReference type="EMBL" id="LVLJ01003787">
    <property type="protein sequence ID" value="OAE19738.1"/>
    <property type="molecule type" value="Genomic_DNA"/>
</dbReference>
<dbReference type="AlphaFoldDB" id="A0A176VFL0"/>
<evidence type="ECO:0000256" key="1">
    <source>
        <dbReference type="SAM" id="MobiDB-lite"/>
    </source>
</evidence>
<evidence type="ECO:0008006" key="4">
    <source>
        <dbReference type="Google" id="ProtNLM"/>
    </source>
</evidence>
<protein>
    <recommendedName>
        <fullName evidence="4">HMA domain-containing protein</fullName>
    </recommendedName>
</protein>
<sequence>MSSAPGQWVNPPSIVPLVEFDSILVYDGYDPRWIIGRDKGPPVVPKPKLPPTPAPPPKVVPPPPPEPEPIVLKVFFCCEGCVERMREAFKELNGYNLSSFCIF</sequence>
<feature type="region of interest" description="Disordered" evidence="1">
    <location>
        <begin position="38"/>
        <end position="63"/>
    </location>
</feature>
<reference evidence="2" key="1">
    <citation type="submission" date="2016-03" db="EMBL/GenBank/DDBJ databases">
        <title>Mechanisms controlling the formation of the plant cell surface in tip-growing cells are functionally conserved among land plants.</title>
        <authorList>
            <person name="Honkanen S."/>
            <person name="Jones V.A."/>
            <person name="Morieri G."/>
            <person name="Champion C."/>
            <person name="Hetherington A.J."/>
            <person name="Kelly S."/>
            <person name="Saint-Marcoux D."/>
            <person name="Proust H."/>
            <person name="Prescott H."/>
            <person name="Dolan L."/>
        </authorList>
    </citation>
    <scope>NUCLEOTIDE SEQUENCE [LARGE SCALE GENOMIC DNA]</scope>
    <source>
        <tissue evidence="2">Whole gametophyte</tissue>
    </source>
</reference>
<name>A0A176VFL0_MARPO</name>
<dbReference type="Proteomes" id="UP000077202">
    <property type="component" value="Unassembled WGS sequence"/>
</dbReference>
<organism evidence="2 3">
    <name type="scientific">Marchantia polymorpha subsp. ruderalis</name>
    <dbReference type="NCBI Taxonomy" id="1480154"/>
    <lineage>
        <taxon>Eukaryota</taxon>
        <taxon>Viridiplantae</taxon>
        <taxon>Streptophyta</taxon>
        <taxon>Embryophyta</taxon>
        <taxon>Marchantiophyta</taxon>
        <taxon>Marchantiopsida</taxon>
        <taxon>Marchantiidae</taxon>
        <taxon>Marchantiales</taxon>
        <taxon>Marchantiaceae</taxon>
        <taxon>Marchantia</taxon>
    </lineage>
</organism>
<evidence type="ECO:0000313" key="2">
    <source>
        <dbReference type="EMBL" id="OAE19738.1"/>
    </source>
</evidence>
<accession>A0A176VFL0</accession>
<evidence type="ECO:0000313" key="3">
    <source>
        <dbReference type="Proteomes" id="UP000077202"/>
    </source>
</evidence>
<comment type="caution">
    <text evidence="2">The sequence shown here is derived from an EMBL/GenBank/DDBJ whole genome shotgun (WGS) entry which is preliminary data.</text>
</comment>